<accession>A0ABP8MN06</accession>
<dbReference type="SUPFAM" id="SSF69318">
    <property type="entry name" value="Integrin alpha N-terminal domain"/>
    <property type="match status" value="1"/>
</dbReference>
<dbReference type="PANTHER" id="PTHR46580:SF4">
    <property type="entry name" value="ATP_GTP-BINDING PROTEIN"/>
    <property type="match status" value="1"/>
</dbReference>
<organism evidence="3 4">
    <name type="scientific">Rurimicrobium arvi</name>
    <dbReference type="NCBI Taxonomy" id="2049916"/>
    <lineage>
        <taxon>Bacteria</taxon>
        <taxon>Pseudomonadati</taxon>
        <taxon>Bacteroidota</taxon>
        <taxon>Chitinophagia</taxon>
        <taxon>Chitinophagales</taxon>
        <taxon>Chitinophagaceae</taxon>
        <taxon>Rurimicrobium</taxon>
    </lineage>
</organism>
<dbReference type="InterPro" id="IPR028994">
    <property type="entry name" value="Integrin_alpha_N"/>
</dbReference>
<keyword evidence="4" id="KW-1185">Reference proteome</keyword>
<dbReference type="Proteomes" id="UP001501410">
    <property type="component" value="Unassembled WGS sequence"/>
</dbReference>
<dbReference type="Gene3D" id="2.130.10.130">
    <property type="entry name" value="Integrin alpha, N-terminal"/>
    <property type="match status" value="1"/>
</dbReference>
<dbReference type="RefSeq" id="WP_344823650.1">
    <property type="nucleotide sequence ID" value="NZ_BAABEZ010000014.1"/>
</dbReference>
<dbReference type="EMBL" id="BAABEZ010000014">
    <property type="protein sequence ID" value="GAA4452274.1"/>
    <property type="molecule type" value="Genomic_DNA"/>
</dbReference>
<proteinExistence type="predicted"/>
<keyword evidence="1 2" id="KW-0732">Signal</keyword>
<dbReference type="PANTHER" id="PTHR46580">
    <property type="entry name" value="SENSOR KINASE-RELATED"/>
    <property type="match status" value="1"/>
</dbReference>
<dbReference type="Pfam" id="PF13517">
    <property type="entry name" value="FG-GAP_3"/>
    <property type="match status" value="1"/>
</dbReference>
<evidence type="ECO:0000313" key="4">
    <source>
        <dbReference type="Proteomes" id="UP001501410"/>
    </source>
</evidence>
<evidence type="ECO:0008006" key="5">
    <source>
        <dbReference type="Google" id="ProtNLM"/>
    </source>
</evidence>
<dbReference type="InterPro" id="IPR013517">
    <property type="entry name" value="FG-GAP"/>
</dbReference>
<protein>
    <recommendedName>
        <fullName evidence="5">VCBS repeat-containing protein</fullName>
    </recommendedName>
</protein>
<comment type="caution">
    <text evidence="3">The sequence shown here is derived from an EMBL/GenBank/DDBJ whole genome shotgun (WGS) entry which is preliminary data.</text>
</comment>
<evidence type="ECO:0000256" key="2">
    <source>
        <dbReference type="SAM" id="SignalP"/>
    </source>
</evidence>
<evidence type="ECO:0000313" key="3">
    <source>
        <dbReference type="EMBL" id="GAA4452274.1"/>
    </source>
</evidence>
<feature type="signal peptide" evidence="2">
    <location>
        <begin position="1"/>
        <end position="21"/>
    </location>
</feature>
<reference evidence="4" key="1">
    <citation type="journal article" date="2019" name="Int. J. Syst. Evol. Microbiol.">
        <title>The Global Catalogue of Microorganisms (GCM) 10K type strain sequencing project: providing services to taxonomists for standard genome sequencing and annotation.</title>
        <authorList>
            <consortium name="The Broad Institute Genomics Platform"/>
            <consortium name="The Broad Institute Genome Sequencing Center for Infectious Disease"/>
            <person name="Wu L."/>
            <person name="Ma J."/>
        </authorList>
    </citation>
    <scope>NUCLEOTIDE SEQUENCE [LARGE SCALE GENOMIC DNA]</scope>
    <source>
        <strain evidence="4">JCM 31921</strain>
    </source>
</reference>
<sequence length="449" mass="51220">MKKVVTLTALLMAGFSAVSFAQTCKVKNNRCFADVDGDGKDDYIYLTGSAANPTVNVRFSNGLTFDQIPGIVSRPNIYRKLVEPSYFADVNGDGRADYITFQGNSQTPRIVAYLSTREGFSNEHVVMSDHFDKGYEGFPRGFADLNGDGRWDYITFHGDKERPYIIAYFATEKGFDTKSYKSSVMLEPAHDGILKAFADINGDGIADYMDSYDGETINTYLGNKIEYNFRFLYPYKNTLSNPIPQGYMDMPRGYYDIDGDHRADYVTFRGNEDKPNIYIHYSFGQSFEDQPRIARKVERGLPSMPNGFADVNGDKKWDYVAFRGTEQNPRPVVYFSTGHDFLEPCDEMTISLINDAAYNAYFLIRYELEGVEKEIHSPVVITGNTMNYNIPEDAYNVEVQAFCNDCYDKRRVFTDMIDRSDNPHKVCYRVMGTQFKKSWDFGSCNKALR</sequence>
<feature type="chain" id="PRO_5046689191" description="VCBS repeat-containing protein" evidence="2">
    <location>
        <begin position="22"/>
        <end position="449"/>
    </location>
</feature>
<evidence type="ECO:0000256" key="1">
    <source>
        <dbReference type="ARBA" id="ARBA00022729"/>
    </source>
</evidence>
<gene>
    <name evidence="3" type="ORF">GCM10023092_10990</name>
</gene>
<name>A0ABP8MN06_9BACT</name>